<protein>
    <recommendedName>
        <fullName evidence="5">BZIP domain-containing protein</fullName>
    </recommendedName>
</protein>
<keyword evidence="1" id="KW-0175">Coiled coil</keyword>
<dbReference type="Proteomes" id="UP000078561">
    <property type="component" value="Unassembled WGS sequence"/>
</dbReference>
<name>A0A168SMP7_ABSGL</name>
<dbReference type="OrthoDB" id="2297542at2759"/>
<evidence type="ECO:0000313" key="3">
    <source>
        <dbReference type="EMBL" id="SAM08658.1"/>
    </source>
</evidence>
<evidence type="ECO:0000256" key="1">
    <source>
        <dbReference type="SAM" id="Coils"/>
    </source>
</evidence>
<evidence type="ECO:0008006" key="5">
    <source>
        <dbReference type="Google" id="ProtNLM"/>
    </source>
</evidence>
<dbReference type="InParanoid" id="A0A168SMP7"/>
<organism evidence="3">
    <name type="scientific">Absidia glauca</name>
    <name type="common">Pin mould</name>
    <dbReference type="NCBI Taxonomy" id="4829"/>
    <lineage>
        <taxon>Eukaryota</taxon>
        <taxon>Fungi</taxon>
        <taxon>Fungi incertae sedis</taxon>
        <taxon>Mucoromycota</taxon>
        <taxon>Mucoromycotina</taxon>
        <taxon>Mucoromycetes</taxon>
        <taxon>Mucorales</taxon>
        <taxon>Cunninghamellaceae</taxon>
        <taxon>Absidia</taxon>
    </lineage>
</organism>
<evidence type="ECO:0000256" key="2">
    <source>
        <dbReference type="SAM" id="MobiDB-lite"/>
    </source>
</evidence>
<feature type="region of interest" description="Disordered" evidence="2">
    <location>
        <begin position="27"/>
        <end position="54"/>
    </location>
</feature>
<proteinExistence type="predicted"/>
<keyword evidence="4" id="KW-1185">Reference proteome</keyword>
<reference evidence="3" key="1">
    <citation type="submission" date="2016-04" db="EMBL/GenBank/DDBJ databases">
        <authorList>
            <person name="Evans L.H."/>
            <person name="Alamgir A."/>
            <person name="Owens N."/>
            <person name="Weber N.D."/>
            <person name="Virtaneva K."/>
            <person name="Barbian K."/>
            <person name="Babar A."/>
            <person name="Rosenke K."/>
        </authorList>
    </citation>
    <scope>NUCLEOTIDE SEQUENCE [LARGE SCALE GENOMIC DNA]</scope>
    <source>
        <strain evidence="3">CBS 101.48</strain>
    </source>
</reference>
<gene>
    <name evidence="3" type="primary">ABSGL_14321.1 scaffold 14385</name>
</gene>
<dbReference type="EMBL" id="LT554895">
    <property type="protein sequence ID" value="SAM08658.1"/>
    <property type="molecule type" value="Genomic_DNA"/>
</dbReference>
<feature type="coiled-coil region" evidence="1">
    <location>
        <begin position="63"/>
        <end position="132"/>
    </location>
</feature>
<accession>A0A168SMP7</accession>
<feature type="compositionally biased region" description="Low complexity" evidence="2">
    <location>
        <begin position="31"/>
        <end position="52"/>
    </location>
</feature>
<sequence length="139" mass="15490">MTESLSLKRSLLNEWLTDTQLCHTKKRKTFSSSSSLPASSSSDEIRSPPSSSLVNTANTITLKKRKISRLDGLERKVQRLSTDNTQLKQCAHVLEMQHNSALSETLSKQARIAALEEQLAAAQRLLLLQRTEESVLVSL</sequence>
<dbReference type="AlphaFoldDB" id="A0A168SMP7"/>
<evidence type="ECO:0000313" key="4">
    <source>
        <dbReference type="Proteomes" id="UP000078561"/>
    </source>
</evidence>